<evidence type="ECO:0000313" key="1">
    <source>
        <dbReference type="EMBL" id="GFH28430.1"/>
    </source>
</evidence>
<protein>
    <submittedName>
        <fullName evidence="1">Uncharacterized protein</fullName>
    </submittedName>
</protein>
<sequence length="92" mass="9641">MDITSAPLPLPLLRLDGYLMHPPARPLRFDIVAKSLEQQDGEGGAGLQGVVAAVVGQRRQVVKAAFPGLVEAALPDVSPAQAAQSWLRSTSA</sequence>
<organism evidence="1 2">
    <name type="scientific">Haematococcus lacustris</name>
    <name type="common">Green alga</name>
    <name type="synonym">Haematococcus pluvialis</name>
    <dbReference type="NCBI Taxonomy" id="44745"/>
    <lineage>
        <taxon>Eukaryota</taxon>
        <taxon>Viridiplantae</taxon>
        <taxon>Chlorophyta</taxon>
        <taxon>core chlorophytes</taxon>
        <taxon>Chlorophyceae</taxon>
        <taxon>CS clade</taxon>
        <taxon>Chlamydomonadales</taxon>
        <taxon>Haematococcaceae</taxon>
        <taxon>Haematococcus</taxon>
    </lineage>
</organism>
<proteinExistence type="predicted"/>
<gene>
    <name evidence="1" type="ORF">HaLaN_26916</name>
</gene>
<evidence type="ECO:0000313" key="2">
    <source>
        <dbReference type="Proteomes" id="UP000485058"/>
    </source>
</evidence>
<name>A0A6A0A756_HAELA</name>
<accession>A0A6A0A756</accession>
<keyword evidence="2" id="KW-1185">Reference proteome</keyword>
<dbReference type="EMBL" id="BLLF01003874">
    <property type="protein sequence ID" value="GFH28430.1"/>
    <property type="molecule type" value="Genomic_DNA"/>
</dbReference>
<dbReference type="Proteomes" id="UP000485058">
    <property type="component" value="Unassembled WGS sequence"/>
</dbReference>
<reference evidence="1 2" key="1">
    <citation type="submission" date="2020-02" db="EMBL/GenBank/DDBJ databases">
        <title>Draft genome sequence of Haematococcus lacustris strain NIES-144.</title>
        <authorList>
            <person name="Morimoto D."/>
            <person name="Nakagawa S."/>
            <person name="Yoshida T."/>
            <person name="Sawayama S."/>
        </authorList>
    </citation>
    <scope>NUCLEOTIDE SEQUENCE [LARGE SCALE GENOMIC DNA]</scope>
    <source>
        <strain evidence="1 2">NIES-144</strain>
    </source>
</reference>
<comment type="caution">
    <text evidence="1">The sequence shown here is derived from an EMBL/GenBank/DDBJ whole genome shotgun (WGS) entry which is preliminary data.</text>
</comment>
<dbReference type="AlphaFoldDB" id="A0A6A0A756"/>